<sequence length="466" mass="51618">MSDRGLFTEFIKAEKPLSRYLWSRPEVRSLLNAVRQVGSIDELAIFRGTDLQSRISAMKPALPSVGPLQPGQVRDHGGEPRDVGGGTRLSTTRYYVRCLVEGDPDLLRYWPDESDRDLRTVHHDLMARIGGYEKLQHAADEDAKEYWRLTLTWQLLTVKSDGPWALYSYLDLTREEERTLASDGGLGQRLQSRYDELLAIVAAIADQTTHFYDVELANVVASVADERGDVLSDRAEILRSISLPGEWASDSLQLDEDSAAAEISTGDGAPAAVALDVIGARYRLSAKSFKDVLTTIRIWADAVEQNPRGFGHLDEDAVSDVLAATLNATVPNAGREVYSRSGKTDIFISADVLAEGTGPAKVYICETKWAGGRAPIVQGLQEQIFRYVTAHSTDATLLVLCRHKNFKAAQRRVHAWASEAEGFESRRNSPIDGWPLLRYRVDGRIVEVCVATVSIPPVLSRKGRRK</sequence>
<evidence type="ECO:0000256" key="1">
    <source>
        <dbReference type="SAM" id="MobiDB-lite"/>
    </source>
</evidence>
<evidence type="ECO:0000313" key="2">
    <source>
        <dbReference type="EMBL" id="GAA1560479.1"/>
    </source>
</evidence>
<dbReference type="Proteomes" id="UP001500363">
    <property type="component" value="Unassembled WGS sequence"/>
</dbReference>
<feature type="compositionally biased region" description="Basic and acidic residues" evidence="1">
    <location>
        <begin position="73"/>
        <end position="82"/>
    </location>
</feature>
<protein>
    <recommendedName>
        <fullName evidence="4">Restriction endonuclease</fullName>
    </recommendedName>
</protein>
<organism evidence="2 3">
    <name type="scientific">Kribbella lupini</name>
    <dbReference type="NCBI Taxonomy" id="291602"/>
    <lineage>
        <taxon>Bacteria</taxon>
        <taxon>Bacillati</taxon>
        <taxon>Actinomycetota</taxon>
        <taxon>Actinomycetes</taxon>
        <taxon>Propionibacteriales</taxon>
        <taxon>Kribbellaceae</taxon>
        <taxon>Kribbella</taxon>
    </lineage>
</organism>
<evidence type="ECO:0000313" key="3">
    <source>
        <dbReference type="Proteomes" id="UP001500363"/>
    </source>
</evidence>
<accession>A0ABN2CQC4</accession>
<reference evidence="2 3" key="1">
    <citation type="journal article" date="2019" name="Int. J. Syst. Evol. Microbiol.">
        <title>The Global Catalogue of Microorganisms (GCM) 10K type strain sequencing project: providing services to taxonomists for standard genome sequencing and annotation.</title>
        <authorList>
            <consortium name="The Broad Institute Genomics Platform"/>
            <consortium name="The Broad Institute Genome Sequencing Center for Infectious Disease"/>
            <person name="Wu L."/>
            <person name="Ma J."/>
        </authorList>
    </citation>
    <scope>NUCLEOTIDE SEQUENCE [LARGE SCALE GENOMIC DNA]</scope>
    <source>
        <strain evidence="2 3">JCM 14303</strain>
    </source>
</reference>
<feature type="region of interest" description="Disordered" evidence="1">
    <location>
        <begin position="64"/>
        <end position="85"/>
    </location>
</feature>
<gene>
    <name evidence="2" type="ORF">GCM10009741_77110</name>
</gene>
<evidence type="ECO:0008006" key="4">
    <source>
        <dbReference type="Google" id="ProtNLM"/>
    </source>
</evidence>
<proteinExistence type="predicted"/>
<name>A0ABN2CQC4_9ACTN</name>
<keyword evidence="3" id="KW-1185">Reference proteome</keyword>
<comment type="caution">
    <text evidence="2">The sequence shown here is derived from an EMBL/GenBank/DDBJ whole genome shotgun (WGS) entry which is preliminary data.</text>
</comment>
<dbReference type="EMBL" id="BAAANC010000005">
    <property type="protein sequence ID" value="GAA1560479.1"/>
    <property type="molecule type" value="Genomic_DNA"/>
</dbReference>